<reference evidence="2 3" key="1">
    <citation type="submission" date="2015-10" db="EMBL/GenBank/DDBJ databases">
        <authorList>
            <person name="Gilbert D.G."/>
        </authorList>
    </citation>
    <scope>NUCLEOTIDE SEQUENCE [LARGE SCALE GENOMIC DNA]</scope>
    <source>
        <strain evidence="2 3">NRRL B-16712</strain>
    </source>
</reference>
<gene>
    <name evidence="2" type="ORF">ADL15_37775</name>
</gene>
<keyword evidence="1" id="KW-0812">Transmembrane</keyword>
<evidence type="ECO:0000256" key="1">
    <source>
        <dbReference type="SAM" id="Phobius"/>
    </source>
</evidence>
<evidence type="ECO:0000313" key="2">
    <source>
        <dbReference type="EMBL" id="KUL26448.1"/>
    </source>
</evidence>
<accession>A0A101JGM4</accession>
<dbReference type="OrthoDB" id="3397817at2"/>
<dbReference type="Proteomes" id="UP000053244">
    <property type="component" value="Unassembled WGS sequence"/>
</dbReference>
<feature type="transmembrane region" description="Helical" evidence="1">
    <location>
        <begin position="73"/>
        <end position="94"/>
    </location>
</feature>
<feature type="transmembrane region" description="Helical" evidence="1">
    <location>
        <begin position="133"/>
        <end position="161"/>
    </location>
</feature>
<dbReference type="EMBL" id="LLZH01000306">
    <property type="protein sequence ID" value="KUL26448.1"/>
    <property type="molecule type" value="Genomic_DNA"/>
</dbReference>
<dbReference type="AlphaFoldDB" id="A0A101JGM4"/>
<feature type="transmembrane region" description="Helical" evidence="1">
    <location>
        <begin position="224"/>
        <end position="242"/>
    </location>
</feature>
<keyword evidence="1" id="KW-0472">Membrane</keyword>
<organism evidence="2 3">
    <name type="scientific">Actinoplanes awajinensis subsp. mycoplanecinus</name>
    <dbReference type="NCBI Taxonomy" id="135947"/>
    <lineage>
        <taxon>Bacteria</taxon>
        <taxon>Bacillati</taxon>
        <taxon>Actinomycetota</taxon>
        <taxon>Actinomycetes</taxon>
        <taxon>Micromonosporales</taxon>
        <taxon>Micromonosporaceae</taxon>
        <taxon>Actinoplanes</taxon>
    </lineage>
</organism>
<feature type="transmembrane region" description="Helical" evidence="1">
    <location>
        <begin position="106"/>
        <end position="127"/>
    </location>
</feature>
<keyword evidence="3" id="KW-1185">Reference proteome</keyword>
<evidence type="ECO:0000313" key="3">
    <source>
        <dbReference type="Proteomes" id="UP000053244"/>
    </source>
</evidence>
<feature type="transmembrane region" description="Helical" evidence="1">
    <location>
        <begin position="248"/>
        <end position="268"/>
    </location>
</feature>
<protein>
    <submittedName>
        <fullName evidence="2">Uncharacterized protein</fullName>
    </submittedName>
</protein>
<sequence>MTAPLELTYGRLLRLYPADFRRERGTEVLDTLLEMADDSGRSRPAPREVLALVVSALRMRAGRPPGATTRQSWLTAIRVGALLLIVHGVAGVLVDRAFNGQYWILWQPWLVTQAGPILGLIALVLVLRRWHLAAAVVLLPAAFAGVWDFFGAAVLLGFLVGRRPLPAKGLLRYAPIAPLLLALGDQLLGSAFPEVSGILRFGLLMALAAAGLIWLVVDERVALALGLLYLNSLVVELGYAMSWGVQSYSALALGLCITALPPALLLGLGTETARRQSRL</sequence>
<proteinExistence type="predicted"/>
<name>A0A101JGM4_9ACTN</name>
<dbReference type="RefSeq" id="WP_067701841.1">
    <property type="nucleotide sequence ID" value="NZ_LLZH01000306.1"/>
</dbReference>
<keyword evidence="1" id="KW-1133">Transmembrane helix</keyword>
<comment type="caution">
    <text evidence="2">The sequence shown here is derived from an EMBL/GenBank/DDBJ whole genome shotgun (WGS) entry which is preliminary data.</text>
</comment>
<feature type="transmembrane region" description="Helical" evidence="1">
    <location>
        <begin position="198"/>
        <end position="217"/>
    </location>
</feature>